<dbReference type="InterPro" id="IPR000941">
    <property type="entry name" value="Enolase"/>
</dbReference>
<dbReference type="UniPathway" id="UPA00109">
    <property type="reaction ID" value="UER00187"/>
</dbReference>
<comment type="similarity">
    <text evidence="2">Belongs to the enolase family.</text>
</comment>
<dbReference type="InterPro" id="IPR029017">
    <property type="entry name" value="Enolase-like_N"/>
</dbReference>
<dbReference type="Proteomes" id="UP000014760">
    <property type="component" value="Unassembled WGS sequence"/>
</dbReference>
<comment type="catalytic activity">
    <reaction evidence="8">
        <text>(2R)-2-phosphoglycerate = phosphoenolpyruvate + H2O</text>
        <dbReference type="Rhea" id="RHEA:10164"/>
        <dbReference type="ChEBI" id="CHEBI:15377"/>
        <dbReference type="ChEBI" id="CHEBI:58289"/>
        <dbReference type="ChEBI" id="CHEBI:58702"/>
        <dbReference type="EC" id="4.2.1.11"/>
    </reaction>
</comment>
<proteinExistence type="inferred from homology"/>
<evidence type="ECO:0000256" key="5">
    <source>
        <dbReference type="ARBA" id="ARBA00023239"/>
    </source>
</evidence>
<evidence type="ECO:0000313" key="13">
    <source>
        <dbReference type="EnsemblMetazoa" id="CapteP221626"/>
    </source>
</evidence>
<dbReference type="SMART" id="SM01192">
    <property type="entry name" value="Enolase_C"/>
    <property type="match status" value="1"/>
</dbReference>
<dbReference type="PRINTS" id="PR00148">
    <property type="entry name" value="ENOLASE"/>
</dbReference>
<feature type="domain" description="Enolase N-terminal" evidence="11">
    <location>
        <begin position="66"/>
        <end position="256"/>
    </location>
</feature>
<keyword evidence="14" id="KW-1185">Reference proteome</keyword>
<evidence type="ECO:0000313" key="12">
    <source>
        <dbReference type="EMBL" id="ELU06760.1"/>
    </source>
</evidence>
<dbReference type="GO" id="GO:0004634">
    <property type="term" value="F:phosphopyruvate hydratase activity"/>
    <property type="evidence" value="ECO:0007669"/>
    <property type="project" value="UniProtKB-EC"/>
</dbReference>
<dbReference type="OrthoDB" id="10009078at2759"/>
<dbReference type="EnsemblMetazoa" id="CapteT221626">
    <property type="protein sequence ID" value="CapteP221626"/>
    <property type="gene ID" value="CapteG221626"/>
</dbReference>
<dbReference type="EMBL" id="AMQN01007320">
    <property type="status" value="NOT_ANNOTATED_CDS"/>
    <property type="molecule type" value="Genomic_DNA"/>
</dbReference>
<evidence type="ECO:0000256" key="7">
    <source>
        <dbReference type="ARBA" id="ARBA00034855"/>
    </source>
</evidence>
<evidence type="ECO:0000256" key="8">
    <source>
        <dbReference type="ARBA" id="ARBA00048333"/>
    </source>
</evidence>
<dbReference type="CDD" id="cd22974">
    <property type="entry name" value="DD_ENO4"/>
    <property type="match status" value="1"/>
</dbReference>
<evidence type="ECO:0000256" key="1">
    <source>
        <dbReference type="ARBA" id="ARBA00005031"/>
    </source>
</evidence>
<dbReference type="Pfam" id="PF00113">
    <property type="entry name" value="Enolase_C"/>
    <property type="match status" value="1"/>
</dbReference>
<protein>
    <recommendedName>
        <fullName evidence="7">Enolase 4</fullName>
        <ecNumber evidence="3">4.2.1.11</ecNumber>
    </recommendedName>
    <alternativeName>
        <fullName evidence="6">2-phospho-D-glycerate hydro-lyase</fullName>
    </alternativeName>
</protein>
<dbReference type="InterPro" id="IPR047500">
    <property type="entry name" value="DD_ENO4"/>
</dbReference>
<evidence type="ECO:0000313" key="14">
    <source>
        <dbReference type="Proteomes" id="UP000014760"/>
    </source>
</evidence>
<dbReference type="AlphaFoldDB" id="R7UKK6"/>
<sequence>MAEEKLTPSQERELYEMKLKAIQYYSENGVPQRMEEVLNNMFYDAPTCVYGHLSNYFATFSKTPTVSKLACREVLDSKGQMALQTDVYCTVKNIVKLVCSSVSPNEGYPHDGIKNEEREEAEGERAKALTVAQQLISGEISLALWGIDPCKQSEIDGAAEGVIQKLKEEEEEEKLKAQVEDEPSPCDITPPSESPSKGKGKVPSAKGKKGGKEAAPVVPTEPREKFFCGSNAMSAISQAVCQAAASANDLPLYEHVASLKFDEIPCAFKMPLPIVTILGSGKGALGKLNCVKEFMVVPRVGFSLNEAMKEISAVYNFCAKAISVKGGMAARYVNDIGALCPTYDRPEQGLDLLQEALTALELTEKFTIALNCASHETFDMDKGKYEVTIGLMKSSEDLVDFWSDMLNRYPSVNILIDPIRKEDQESWMKLCGAVSEKCLVIGNAAYHRPGLLKNEEITPSFKSSGVIMQMENVNTVSDIIASAKKLEDVDHHVGIGANNSESCDTFLADLAVGMQACFIKIGAPCRADRVAKLNRLTQIENELEEKGRLRKSEDLAFPSVRPPSPDPEEHESPVPTPDSKKEKK</sequence>
<dbReference type="InterPro" id="IPR020811">
    <property type="entry name" value="Enolase_N"/>
</dbReference>
<reference evidence="14" key="1">
    <citation type="submission" date="2012-12" db="EMBL/GenBank/DDBJ databases">
        <authorList>
            <person name="Hellsten U."/>
            <person name="Grimwood J."/>
            <person name="Chapman J.A."/>
            <person name="Shapiro H."/>
            <person name="Aerts A."/>
            <person name="Otillar R.P."/>
            <person name="Terry A.Y."/>
            <person name="Boore J.L."/>
            <person name="Simakov O."/>
            <person name="Marletaz F."/>
            <person name="Cho S.-J."/>
            <person name="Edsinger-Gonzales E."/>
            <person name="Havlak P."/>
            <person name="Kuo D.-H."/>
            <person name="Larsson T."/>
            <person name="Lv J."/>
            <person name="Arendt D."/>
            <person name="Savage R."/>
            <person name="Osoegawa K."/>
            <person name="de Jong P."/>
            <person name="Lindberg D.R."/>
            <person name="Seaver E.C."/>
            <person name="Weisblat D.A."/>
            <person name="Putnam N.H."/>
            <person name="Grigoriev I.V."/>
            <person name="Rokhsar D.S."/>
        </authorList>
    </citation>
    <scope>NUCLEOTIDE SEQUENCE</scope>
    <source>
        <strain evidence="14">I ESC-2004</strain>
    </source>
</reference>
<dbReference type="STRING" id="283909.R7UKK6"/>
<dbReference type="HOGENOM" id="CLU_493979_0_0_1"/>
<dbReference type="GO" id="GO:0006096">
    <property type="term" value="P:glycolytic process"/>
    <property type="evidence" value="ECO:0007669"/>
    <property type="project" value="UniProtKB-UniPathway"/>
</dbReference>
<reference evidence="12 14" key="2">
    <citation type="journal article" date="2013" name="Nature">
        <title>Insights into bilaterian evolution from three spiralian genomes.</title>
        <authorList>
            <person name="Simakov O."/>
            <person name="Marletaz F."/>
            <person name="Cho S.J."/>
            <person name="Edsinger-Gonzales E."/>
            <person name="Havlak P."/>
            <person name="Hellsten U."/>
            <person name="Kuo D.H."/>
            <person name="Larsson T."/>
            <person name="Lv J."/>
            <person name="Arendt D."/>
            <person name="Savage R."/>
            <person name="Osoegawa K."/>
            <person name="de Jong P."/>
            <person name="Grimwood J."/>
            <person name="Chapman J.A."/>
            <person name="Shapiro H."/>
            <person name="Aerts A."/>
            <person name="Otillar R.P."/>
            <person name="Terry A.Y."/>
            <person name="Boore J.L."/>
            <person name="Grigoriev I.V."/>
            <person name="Lindberg D.R."/>
            <person name="Seaver E.C."/>
            <person name="Weisblat D.A."/>
            <person name="Putnam N.H."/>
            <person name="Rokhsar D.S."/>
        </authorList>
    </citation>
    <scope>NUCLEOTIDE SEQUENCE</scope>
    <source>
        <strain evidence="12 14">I ESC-2004</strain>
    </source>
</reference>
<feature type="region of interest" description="Disordered" evidence="9">
    <location>
        <begin position="169"/>
        <end position="216"/>
    </location>
</feature>
<dbReference type="Gene3D" id="3.20.20.120">
    <property type="entry name" value="Enolase-like C-terminal domain"/>
    <property type="match status" value="1"/>
</dbReference>
<dbReference type="OMA" id="MKELICI"/>
<accession>R7UKK6</accession>
<reference evidence="13" key="3">
    <citation type="submission" date="2015-06" db="UniProtKB">
        <authorList>
            <consortium name="EnsemblMetazoa"/>
        </authorList>
    </citation>
    <scope>IDENTIFICATION</scope>
</reference>
<name>R7UKK6_CAPTE</name>
<comment type="pathway">
    <text evidence="1">Carbohydrate degradation; glycolysis; pyruvate from D-glyceraldehyde 3-phosphate: step 4/5.</text>
</comment>
<dbReference type="SUPFAM" id="SSF51604">
    <property type="entry name" value="Enolase C-terminal domain-like"/>
    <property type="match status" value="1"/>
</dbReference>
<gene>
    <name evidence="12" type="ORF">CAPTEDRAFT_221626</name>
</gene>
<evidence type="ECO:0000256" key="4">
    <source>
        <dbReference type="ARBA" id="ARBA00023152"/>
    </source>
</evidence>
<dbReference type="EMBL" id="KB300427">
    <property type="protein sequence ID" value="ELU06760.1"/>
    <property type="molecule type" value="Genomic_DNA"/>
</dbReference>
<evidence type="ECO:0000256" key="3">
    <source>
        <dbReference type="ARBA" id="ARBA00012058"/>
    </source>
</evidence>
<dbReference type="Gene3D" id="3.30.390.10">
    <property type="entry name" value="Enolase-like, N-terminal domain"/>
    <property type="match status" value="1"/>
</dbReference>
<feature type="compositionally biased region" description="Basic and acidic residues" evidence="9">
    <location>
        <begin position="545"/>
        <end position="554"/>
    </location>
</feature>
<dbReference type="PANTHER" id="PTHR11902:SF30">
    <property type="entry name" value="ENOLASE 4"/>
    <property type="match status" value="1"/>
</dbReference>
<feature type="domain" description="Enolase C-terminal TIM barrel" evidence="10">
    <location>
        <begin position="267"/>
        <end position="557"/>
    </location>
</feature>
<organism evidence="12">
    <name type="scientific">Capitella teleta</name>
    <name type="common">Polychaete worm</name>
    <dbReference type="NCBI Taxonomy" id="283909"/>
    <lineage>
        <taxon>Eukaryota</taxon>
        <taxon>Metazoa</taxon>
        <taxon>Spiralia</taxon>
        <taxon>Lophotrochozoa</taxon>
        <taxon>Annelida</taxon>
        <taxon>Polychaeta</taxon>
        <taxon>Sedentaria</taxon>
        <taxon>Scolecida</taxon>
        <taxon>Capitellidae</taxon>
        <taxon>Capitella</taxon>
    </lineage>
</organism>
<keyword evidence="5" id="KW-0456">Lyase</keyword>
<evidence type="ECO:0000256" key="9">
    <source>
        <dbReference type="SAM" id="MobiDB-lite"/>
    </source>
</evidence>
<dbReference type="EC" id="4.2.1.11" evidence="3"/>
<dbReference type="GO" id="GO:0000015">
    <property type="term" value="C:phosphopyruvate hydratase complex"/>
    <property type="evidence" value="ECO:0007669"/>
    <property type="project" value="InterPro"/>
</dbReference>
<evidence type="ECO:0000259" key="11">
    <source>
        <dbReference type="SMART" id="SM01193"/>
    </source>
</evidence>
<dbReference type="InterPro" id="IPR020810">
    <property type="entry name" value="Enolase_C"/>
</dbReference>
<evidence type="ECO:0000259" key="10">
    <source>
        <dbReference type="SMART" id="SM01192"/>
    </source>
</evidence>
<dbReference type="PANTHER" id="PTHR11902">
    <property type="entry name" value="ENOLASE"/>
    <property type="match status" value="1"/>
</dbReference>
<evidence type="ECO:0000256" key="6">
    <source>
        <dbReference type="ARBA" id="ARBA00031125"/>
    </source>
</evidence>
<dbReference type="InterPro" id="IPR036849">
    <property type="entry name" value="Enolase-like_C_sf"/>
</dbReference>
<dbReference type="GO" id="GO:0000287">
    <property type="term" value="F:magnesium ion binding"/>
    <property type="evidence" value="ECO:0007669"/>
    <property type="project" value="InterPro"/>
</dbReference>
<feature type="region of interest" description="Disordered" evidence="9">
    <location>
        <begin position="545"/>
        <end position="584"/>
    </location>
</feature>
<feature type="compositionally biased region" description="Basic and acidic residues" evidence="9">
    <location>
        <begin position="169"/>
        <end position="179"/>
    </location>
</feature>
<dbReference type="SMART" id="SM01193">
    <property type="entry name" value="Enolase_N"/>
    <property type="match status" value="1"/>
</dbReference>
<keyword evidence="4" id="KW-0324">Glycolysis</keyword>
<dbReference type="SUPFAM" id="SSF54826">
    <property type="entry name" value="Enolase N-terminal domain-like"/>
    <property type="match status" value="1"/>
</dbReference>
<evidence type="ECO:0000256" key="2">
    <source>
        <dbReference type="ARBA" id="ARBA00009604"/>
    </source>
</evidence>